<proteinExistence type="predicted"/>
<evidence type="ECO:0000313" key="2">
    <source>
        <dbReference type="EMBL" id="GIL76951.1"/>
    </source>
</evidence>
<gene>
    <name evidence="2" type="ORF">Vretifemale_6500</name>
</gene>
<keyword evidence="3" id="KW-1185">Reference proteome</keyword>
<reference evidence="2" key="1">
    <citation type="journal article" date="2021" name="Proc. Natl. Acad. Sci. U.S.A.">
        <title>Three genomes in the algal genus Volvox reveal the fate of a haploid sex-determining region after a transition to homothallism.</title>
        <authorList>
            <person name="Yamamoto K."/>
            <person name="Hamaji T."/>
            <person name="Kawai-Toyooka H."/>
            <person name="Matsuzaki R."/>
            <person name="Takahashi F."/>
            <person name="Nishimura Y."/>
            <person name="Kawachi M."/>
            <person name="Noguchi H."/>
            <person name="Minakuchi Y."/>
            <person name="Umen J.G."/>
            <person name="Toyoda A."/>
            <person name="Nozaki H."/>
        </authorList>
    </citation>
    <scope>NUCLEOTIDE SEQUENCE</scope>
    <source>
        <strain evidence="2">NIES-3786</strain>
    </source>
</reference>
<evidence type="ECO:0000313" key="3">
    <source>
        <dbReference type="Proteomes" id="UP000747110"/>
    </source>
</evidence>
<feature type="non-terminal residue" evidence="2">
    <location>
        <position position="1"/>
    </location>
</feature>
<feature type="region of interest" description="Disordered" evidence="1">
    <location>
        <begin position="1"/>
        <end position="28"/>
    </location>
</feature>
<dbReference type="Proteomes" id="UP000747110">
    <property type="component" value="Unassembled WGS sequence"/>
</dbReference>
<evidence type="ECO:0000256" key="1">
    <source>
        <dbReference type="SAM" id="MobiDB-lite"/>
    </source>
</evidence>
<dbReference type="EMBL" id="BNCP01000009">
    <property type="protein sequence ID" value="GIL76951.1"/>
    <property type="molecule type" value="Genomic_DNA"/>
</dbReference>
<protein>
    <submittedName>
        <fullName evidence="2">Uncharacterized protein</fullName>
    </submittedName>
</protein>
<sequence length="148" mass="15848">YENVAAAAEQMTLPANPQPGRNKARSQTAVGGAEIGFGVYDGSSSYCLAGGAKGKYGSKGNDLCDYTHDASSRVRPDNIIRDGGYGFDFLPVPPPAPKRTRGPPPLPPEYDTFEAQWQVTEAAFGRCGPARDGSACRFDDIRALMSEW</sequence>
<comment type="caution">
    <text evidence="2">The sequence shown here is derived from an EMBL/GenBank/DDBJ whole genome shotgun (WGS) entry which is preliminary data.</text>
</comment>
<name>A0A8J4CA18_9CHLO</name>
<dbReference type="AlphaFoldDB" id="A0A8J4CA18"/>
<organism evidence="2 3">
    <name type="scientific">Volvox reticuliferus</name>
    <dbReference type="NCBI Taxonomy" id="1737510"/>
    <lineage>
        <taxon>Eukaryota</taxon>
        <taxon>Viridiplantae</taxon>
        <taxon>Chlorophyta</taxon>
        <taxon>core chlorophytes</taxon>
        <taxon>Chlorophyceae</taxon>
        <taxon>CS clade</taxon>
        <taxon>Chlamydomonadales</taxon>
        <taxon>Volvocaceae</taxon>
        <taxon>Volvox</taxon>
    </lineage>
</organism>
<accession>A0A8J4CA18</accession>